<feature type="domain" description="IstB-like ATP-binding" evidence="1">
    <location>
        <begin position="14"/>
        <end position="60"/>
    </location>
</feature>
<dbReference type="RefSeq" id="WP_231706030.1">
    <property type="nucleotide sequence ID" value="NZ_AP018042.1"/>
</dbReference>
<sequence length="68" mass="8097">MQKTKVTRIEATIYKFFEKMTKTDMLILDDFGLTHLEQQQQLDLMDIIEYRYGITSTIIEPILKLLID</sequence>
<dbReference type="Pfam" id="PF01695">
    <property type="entry name" value="IstB_IS21"/>
    <property type="match status" value="1"/>
</dbReference>
<evidence type="ECO:0000313" key="2">
    <source>
        <dbReference type="EMBL" id="BAX78789.1"/>
    </source>
</evidence>
<dbReference type="GO" id="GO:0005524">
    <property type="term" value="F:ATP binding"/>
    <property type="evidence" value="ECO:0007669"/>
    <property type="project" value="InterPro"/>
</dbReference>
<reference evidence="2 3" key="1">
    <citation type="journal article" date="2018" name="Mar. Genomics">
        <title>Complete genome sequence of Marinifilaceae bacterium strain SPP2, isolated from the Antarctic marine sediment.</title>
        <authorList>
            <person name="Watanabe M."/>
            <person name="Kojima H."/>
            <person name="Fukui M."/>
        </authorList>
    </citation>
    <scope>NUCLEOTIDE SEQUENCE [LARGE SCALE GENOMIC DNA]</scope>
    <source>
        <strain evidence="2 3">SPP2</strain>
    </source>
</reference>
<dbReference type="Gene3D" id="3.40.50.300">
    <property type="entry name" value="P-loop containing nucleotide triphosphate hydrolases"/>
    <property type="match status" value="1"/>
</dbReference>
<dbReference type="KEGG" id="mbas:ALGA_0395"/>
<gene>
    <name evidence="2" type="ORF">ALGA_0395</name>
</gene>
<proteinExistence type="predicted"/>
<organism evidence="2 3">
    <name type="scientific">Labilibaculum antarcticum</name>
    <dbReference type="NCBI Taxonomy" id="1717717"/>
    <lineage>
        <taxon>Bacteria</taxon>
        <taxon>Pseudomonadati</taxon>
        <taxon>Bacteroidota</taxon>
        <taxon>Bacteroidia</taxon>
        <taxon>Marinilabiliales</taxon>
        <taxon>Marinifilaceae</taxon>
        <taxon>Labilibaculum</taxon>
    </lineage>
</organism>
<evidence type="ECO:0000259" key="1">
    <source>
        <dbReference type="Pfam" id="PF01695"/>
    </source>
</evidence>
<accession>A0A1Y1CEJ8</accession>
<protein>
    <recommendedName>
        <fullName evidence="1">IstB-like ATP-binding domain-containing protein</fullName>
    </recommendedName>
</protein>
<dbReference type="EMBL" id="AP018042">
    <property type="protein sequence ID" value="BAX78789.1"/>
    <property type="molecule type" value="Genomic_DNA"/>
</dbReference>
<keyword evidence="3" id="KW-1185">Reference proteome</keyword>
<dbReference type="AlphaFoldDB" id="A0A1Y1CEJ8"/>
<name>A0A1Y1CEJ8_9BACT</name>
<evidence type="ECO:0000313" key="3">
    <source>
        <dbReference type="Proteomes" id="UP000218267"/>
    </source>
</evidence>
<dbReference type="Proteomes" id="UP000218267">
    <property type="component" value="Chromosome"/>
</dbReference>
<dbReference type="InterPro" id="IPR027417">
    <property type="entry name" value="P-loop_NTPase"/>
</dbReference>
<dbReference type="InterPro" id="IPR002611">
    <property type="entry name" value="IstB_ATP-bd"/>
</dbReference>
<reference evidence="3" key="2">
    <citation type="journal article" date="2020" name="Antonie Van Leeuwenhoek">
        <title>Labilibaculum antarcticum sp. nov., a novel facultative anaerobic, psychrotorelant bacterium isolated from marine sediment of Antarctica.</title>
        <authorList>
            <person name="Watanabe M."/>
            <person name="Kojima H."/>
            <person name="Fukui M."/>
        </authorList>
    </citation>
    <scope>NUCLEOTIDE SEQUENCE [LARGE SCALE GENOMIC DNA]</scope>
    <source>
        <strain evidence="3">SPP2</strain>
    </source>
</reference>